<organism evidence="2 3">
    <name type="scientific">Pseudozyma antarctica (strain T-34)</name>
    <name type="common">Yeast</name>
    <name type="synonym">Candida antarctica</name>
    <dbReference type="NCBI Taxonomy" id="1151754"/>
    <lineage>
        <taxon>Eukaryota</taxon>
        <taxon>Fungi</taxon>
        <taxon>Dikarya</taxon>
        <taxon>Basidiomycota</taxon>
        <taxon>Ustilaginomycotina</taxon>
        <taxon>Ustilaginomycetes</taxon>
        <taxon>Ustilaginales</taxon>
        <taxon>Ustilaginaceae</taxon>
        <taxon>Moesziomyces</taxon>
    </lineage>
</organism>
<sequence length="675" mass="75247">MEAARELPPRRASKRRRTEPVRSQQSSQTASATATPSTSSTPLSSHHGDLSPSRRPASKTPAPLSRFLVWCKAQGITIDPRLDLRYQGDAVSWSISVHAGAAIDLDEVVATIPKTAVLSRKTSALSHVLKGKWLSDSHETVGLELALCLLYERLLGAKSRFAPFIDILPRLPVPLPFLRDTARFRDYGAPPDPWRFIRNTEAGRIDERASQVYMAATSEGVEWAYDHDYGMCRQKALDYFENIGIEVLKRSGLFDATQRQHLEMLETPFLTAYTHVSSRDFIVDTYHGVGLVPVADLFNHAETHTVQFESDQDVCEICGEALLTGHEEEECRSGLQDEEAESEDEASSTDENEIKQEESEEEDDSQEEEEEAVKEEEAEIQVGPDAEADADEADADEADADEADADEGEDAASDDGGDYVDTLDMRTLTPHACGDEMFNTYGTLPNALLLTRYGFCLDTETDVERYTLDLRFSSERKYFLEAFNSRHTNSYWASNNLDYELGKLASEHSSADGIDGLYQLDTLLPDGEWDAILAPLHRAAEGVDEDLVDRDQVHPLFIDSTGRTSRPLFTLVLLVHLGRRSRLVDLTNVTLSSMFVAVRRTVETLRSLVKSWRYSLKFDWPREGVLDLVAPNSDAPYETQASVHHAVQEHAALCAAISSYNEFLTAIAPSKPAYQ</sequence>
<gene>
    <name evidence="2" type="ORF">PANT_9d00031</name>
</gene>
<dbReference type="OrthoDB" id="441812at2759"/>
<reference evidence="3" key="1">
    <citation type="journal article" date="2013" name="Genome Announc.">
        <title>Genome sequence of the basidiomycetous yeast Pseudozyma antarctica T-34, a producer of the glycolipid biosurfactants mannosylerythritol lipids.</title>
        <authorList>
            <person name="Morita T."/>
            <person name="Koike H."/>
            <person name="Koyama Y."/>
            <person name="Hagiwara H."/>
            <person name="Ito E."/>
            <person name="Fukuoka T."/>
            <person name="Imura T."/>
            <person name="Machida M."/>
            <person name="Kitamoto D."/>
        </authorList>
    </citation>
    <scope>NUCLEOTIDE SEQUENCE [LARGE SCALE GENOMIC DNA]</scope>
    <source>
        <strain evidence="3">T-34</strain>
    </source>
</reference>
<feature type="compositionally biased region" description="Acidic residues" evidence="1">
    <location>
        <begin position="358"/>
        <end position="379"/>
    </location>
</feature>
<dbReference type="GO" id="GO:0016279">
    <property type="term" value="F:protein-lysine N-methyltransferase activity"/>
    <property type="evidence" value="ECO:0007669"/>
    <property type="project" value="UniProtKB-ARBA"/>
</dbReference>
<dbReference type="PANTHER" id="PTHR13271:SF34">
    <property type="entry name" value="N-LYSINE METHYLTRANSFERASE SETD6"/>
    <property type="match status" value="1"/>
</dbReference>
<dbReference type="InterPro" id="IPR050600">
    <property type="entry name" value="SETD3_SETD6_MTase"/>
</dbReference>
<dbReference type="EMBL" id="DF196775">
    <property type="protein sequence ID" value="GAC73290.1"/>
    <property type="molecule type" value="Genomic_DNA"/>
</dbReference>
<dbReference type="Proteomes" id="UP000011976">
    <property type="component" value="Unassembled WGS sequence"/>
</dbReference>
<dbReference type="SUPFAM" id="SSF82199">
    <property type="entry name" value="SET domain"/>
    <property type="match status" value="2"/>
</dbReference>
<feature type="region of interest" description="Disordered" evidence="1">
    <location>
        <begin position="329"/>
        <end position="422"/>
    </location>
</feature>
<accession>M9M0C4</accession>
<evidence type="ECO:0000256" key="1">
    <source>
        <dbReference type="SAM" id="MobiDB-lite"/>
    </source>
</evidence>
<name>M9M0C4_PSEA3</name>
<dbReference type="PANTHER" id="PTHR13271">
    <property type="entry name" value="UNCHARACTERIZED PUTATIVE METHYLTRANSFERASE"/>
    <property type="match status" value="1"/>
</dbReference>
<dbReference type="GO" id="GO:0032259">
    <property type="term" value="P:methylation"/>
    <property type="evidence" value="ECO:0007669"/>
    <property type="project" value="UniProtKB-KW"/>
</dbReference>
<dbReference type="AlphaFoldDB" id="M9M0C4"/>
<dbReference type="CDD" id="cd10527">
    <property type="entry name" value="SET_LSMT"/>
    <property type="match status" value="1"/>
</dbReference>
<feature type="region of interest" description="Disordered" evidence="1">
    <location>
        <begin position="1"/>
        <end position="61"/>
    </location>
</feature>
<feature type="compositionally biased region" description="Low complexity" evidence="1">
    <location>
        <begin position="23"/>
        <end position="45"/>
    </location>
</feature>
<evidence type="ECO:0000313" key="2">
    <source>
        <dbReference type="EMBL" id="GAC73290.1"/>
    </source>
</evidence>
<keyword evidence="2" id="KW-0489">Methyltransferase</keyword>
<dbReference type="Gene3D" id="3.90.1410.10">
    <property type="entry name" value="set domain protein methyltransferase, domain 1"/>
    <property type="match status" value="1"/>
</dbReference>
<feature type="compositionally biased region" description="Acidic residues" evidence="1">
    <location>
        <begin position="336"/>
        <end position="351"/>
    </location>
</feature>
<keyword evidence="2" id="KW-0808">Transferase</keyword>
<dbReference type="GO" id="GO:0005634">
    <property type="term" value="C:nucleus"/>
    <property type="evidence" value="ECO:0007669"/>
    <property type="project" value="TreeGrafter"/>
</dbReference>
<dbReference type="InterPro" id="IPR046341">
    <property type="entry name" value="SET_dom_sf"/>
</dbReference>
<feature type="compositionally biased region" description="Acidic residues" evidence="1">
    <location>
        <begin position="386"/>
        <end position="418"/>
    </location>
</feature>
<proteinExistence type="predicted"/>
<evidence type="ECO:0000313" key="3">
    <source>
        <dbReference type="Proteomes" id="UP000011976"/>
    </source>
</evidence>
<protein>
    <submittedName>
        <fullName evidence="2">N-methyltransferase</fullName>
    </submittedName>
</protein>
<dbReference type="STRING" id="1151754.M9M0C4"/>